<evidence type="ECO:0000313" key="3">
    <source>
        <dbReference type="Proteomes" id="UP000253562"/>
    </source>
</evidence>
<dbReference type="EMBL" id="QPEX01000037">
    <property type="protein sequence ID" value="RCS44001.1"/>
    <property type="molecule type" value="Genomic_DNA"/>
</dbReference>
<gene>
    <name evidence="2" type="ORF">DTL42_18635</name>
</gene>
<feature type="compositionally biased region" description="Polar residues" evidence="1">
    <location>
        <begin position="61"/>
        <end position="75"/>
    </location>
</feature>
<comment type="caution">
    <text evidence="2">The sequence shown here is derived from an EMBL/GenBank/DDBJ whole genome shotgun (WGS) entry which is preliminary data.</text>
</comment>
<dbReference type="RefSeq" id="WP_114370785.1">
    <property type="nucleotide sequence ID" value="NZ_QPEX01000037.1"/>
</dbReference>
<organism evidence="2 3">
    <name type="scientific">Bremerella cremea</name>
    <dbReference type="NCBI Taxonomy" id="1031537"/>
    <lineage>
        <taxon>Bacteria</taxon>
        <taxon>Pseudomonadati</taxon>
        <taxon>Planctomycetota</taxon>
        <taxon>Planctomycetia</taxon>
        <taxon>Pirellulales</taxon>
        <taxon>Pirellulaceae</taxon>
        <taxon>Bremerella</taxon>
    </lineage>
</organism>
<sequence length="98" mass="11322">MQNFLRQLAQDRLRDQIRAARLRIAEALEALDTYRMLPSEVELEAIENELLGVQSLLQQMANHAAPKTSSPSSEEVAQRRRRTDSFAFHSNPMRKENE</sequence>
<protein>
    <submittedName>
        <fullName evidence="2">Uncharacterized protein</fullName>
    </submittedName>
</protein>
<dbReference type="Proteomes" id="UP000253562">
    <property type="component" value="Unassembled WGS sequence"/>
</dbReference>
<evidence type="ECO:0000313" key="2">
    <source>
        <dbReference type="EMBL" id="RCS44001.1"/>
    </source>
</evidence>
<proteinExistence type="predicted"/>
<name>A0A368KRE9_9BACT</name>
<evidence type="ECO:0000256" key="1">
    <source>
        <dbReference type="SAM" id="MobiDB-lite"/>
    </source>
</evidence>
<dbReference type="AlphaFoldDB" id="A0A368KRE9"/>
<accession>A0A368KRE9</accession>
<feature type="region of interest" description="Disordered" evidence="1">
    <location>
        <begin position="61"/>
        <end position="98"/>
    </location>
</feature>
<reference evidence="2 3" key="1">
    <citation type="submission" date="2018-07" db="EMBL/GenBank/DDBJ databases">
        <title>Comparative genomes isolates from brazilian mangrove.</title>
        <authorList>
            <person name="De Araujo J.E."/>
            <person name="Taketani R.G."/>
            <person name="Silva M.C.P."/>
            <person name="Lourenco M.V."/>
            <person name="Oliveira V.M."/>
            <person name="Andreote F.D."/>
        </authorList>
    </citation>
    <scope>NUCLEOTIDE SEQUENCE [LARGE SCALE GENOMIC DNA]</scope>
    <source>
        <strain evidence="2 3">HEX PRIS-MGV</strain>
    </source>
</reference>